<evidence type="ECO:0000313" key="6">
    <source>
        <dbReference type="Proteomes" id="UP000075225"/>
    </source>
</evidence>
<dbReference type="Gene3D" id="3.20.190.20">
    <property type="match status" value="1"/>
</dbReference>
<accession>A0A151H7B7</accession>
<evidence type="ECO:0000313" key="5">
    <source>
        <dbReference type="EMBL" id="KYK65222.1"/>
    </source>
</evidence>
<comment type="caution">
    <text evidence="5">The sequence shown here is derived from an EMBL/GenBank/DDBJ whole genome shotgun (WGS) entry which is preliminary data.</text>
</comment>
<protein>
    <submittedName>
        <fullName evidence="5">Trypsin domain protein</fullName>
    </submittedName>
</protein>
<keyword evidence="3" id="KW-0720">Serine protease</keyword>
<evidence type="ECO:0000256" key="2">
    <source>
        <dbReference type="ARBA" id="ARBA00022801"/>
    </source>
</evidence>
<dbReference type="AlphaFoldDB" id="A0A151H7B7"/>
<gene>
    <name evidence="5" type="ORF">TGPRC2_426040</name>
</gene>
<dbReference type="GO" id="GO:0006508">
    <property type="term" value="P:proteolysis"/>
    <property type="evidence" value="ECO:0007669"/>
    <property type="project" value="UniProtKB-KW"/>
</dbReference>
<dbReference type="VEuPathDB" id="ToxoDB:TGPRC2_426040"/>
<dbReference type="InterPro" id="IPR046449">
    <property type="entry name" value="DEGP_PDZ_sf"/>
</dbReference>
<organism evidence="5 6">
    <name type="scientific">Toxoplasma gondii TgCatPRC2</name>
    <dbReference type="NCBI Taxonomy" id="1130821"/>
    <lineage>
        <taxon>Eukaryota</taxon>
        <taxon>Sar</taxon>
        <taxon>Alveolata</taxon>
        <taxon>Apicomplexa</taxon>
        <taxon>Conoidasida</taxon>
        <taxon>Coccidia</taxon>
        <taxon>Eucoccidiorida</taxon>
        <taxon>Eimeriorina</taxon>
        <taxon>Sarcocystidae</taxon>
        <taxon>Toxoplasma</taxon>
    </lineage>
</organism>
<name>A0A151H7B7_TOXGO</name>
<dbReference type="PANTHER" id="PTHR45980:SF18">
    <property type="entry name" value="PROTEASE DO-LIKE 9"/>
    <property type="match status" value="1"/>
</dbReference>
<sequence>MFVGDRCSVKLLRQNRERRESFSVGKLNLLVPANSDLRRPQYLIVGGLVFVPLSEPFLKSEYGEDFESRAPVRLLDKWQHGFQSFPGEQFVLLSHVLAHDVTVGYEHLHNVQVQQFNGASVKTLKHLAELVENSTEEYWR</sequence>
<dbReference type="EMBL" id="AHZP02002035">
    <property type="protein sequence ID" value="KYK65222.1"/>
    <property type="molecule type" value="Genomic_DNA"/>
</dbReference>
<evidence type="ECO:0000256" key="1">
    <source>
        <dbReference type="ARBA" id="ARBA00022670"/>
    </source>
</evidence>
<dbReference type="Proteomes" id="UP000075225">
    <property type="component" value="Unassembled WGS sequence"/>
</dbReference>
<reference evidence="6" key="1">
    <citation type="submission" date="2016-03" db="EMBL/GenBank/DDBJ databases">
        <authorList>
            <person name="Sibley D."/>
            <person name="Venepally P."/>
            <person name="Karamycheva S."/>
            <person name="Hadjithomas M."/>
            <person name="Khan A."/>
            <person name="Brunk B."/>
            <person name="Roos D."/>
            <person name="Caler E."/>
            <person name="Lorenzi H."/>
        </authorList>
    </citation>
    <scope>NUCLEOTIDE SEQUENCE [LARGE SCALE GENOMIC DNA]</scope>
    <source>
        <strain evidence="6">TgCatPRC2</strain>
    </source>
</reference>
<dbReference type="InterPro" id="IPR041517">
    <property type="entry name" value="DEGP_PDZ"/>
</dbReference>
<dbReference type="GO" id="GO:0004252">
    <property type="term" value="F:serine-type endopeptidase activity"/>
    <property type="evidence" value="ECO:0007669"/>
    <property type="project" value="TreeGrafter"/>
</dbReference>
<proteinExistence type="predicted"/>
<dbReference type="Pfam" id="PF17815">
    <property type="entry name" value="PDZ_3"/>
    <property type="match status" value="1"/>
</dbReference>
<dbReference type="PANTHER" id="PTHR45980">
    <property type="match status" value="1"/>
</dbReference>
<keyword evidence="1" id="KW-0645">Protease</keyword>
<keyword evidence="2" id="KW-0378">Hydrolase</keyword>
<evidence type="ECO:0000259" key="4">
    <source>
        <dbReference type="Pfam" id="PF17815"/>
    </source>
</evidence>
<evidence type="ECO:0000256" key="3">
    <source>
        <dbReference type="ARBA" id="ARBA00022825"/>
    </source>
</evidence>
<feature type="domain" description="Protease Do-like PDZ" evidence="4">
    <location>
        <begin position="31"/>
        <end position="139"/>
    </location>
</feature>